<comment type="caution">
    <text evidence="1">The sequence shown here is derived from an EMBL/GenBank/DDBJ whole genome shotgun (WGS) entry which is preliminary data.</text>
</comment>
<dbReference type="AlphaFoldDB" id="A0A916WY28"/>
<dbReference type="RefSeq" id="WP_188587289.1">
    <property type="nucleotide sequence ID" value="NZ_BMGC01000023.1"/>
</dbReference>
<gene>
    <name evidence="1" type="ORF">GCM10011489_28950</name>
</gene>
<dbReference type="EMBL" id="BMGC01000023">
    <property type="protein sequence ID" value="GGB39473.1"/>
    <property type="molecule type" value="Genomic_DNA"/>
</dbReference>
<accession>A0A916WY28</accession>
<protein>
    <submittedName>
        <fullName evidence="1">Uncharacterized protein</fullName>
    </submittedName>
</protein>
<dbReference type="Proteomes" id="UP000621454">
    <property type="component" value="Unassembled WGS sequence"/>
</dbReference>
<sequence>MISLRNSLGRKTIRSTAAGIVAVGAAAGMVVAGTGSASAATIAFPFTAHTTTTVAKLGLNVDFGNSPLNTELDLGNPAGTDEHGNTIYPISGTLALKQASAKLQLGPINLASMKISVVDAGPVTGTGTVGASIKINAKQSFKVKIDSVAPLGLDAAPGSSSVNLVGKNCETTKTEATLSGGALGTEYVDQATGKLGQLDGSYDIPAFHNCGALTPLLTAIVSGPNNKLSVTLSKASTADAQSQMAALKAKLR</sequence>
<proteinExistence type="predicted"/>
<evidence type="ECO:0000313" key="2">
    <source>
        <dbReference type="Proteomes" id="UP000621454"/>
    </source>
</evidence>
<reference evidence="1" key="1">
    <citation type="journal article" date="2014" name="Int. J. Syst. Evol. Microbiol.">
        <title>Complete genome sequence of Corynebacterium casei LMG S-19264T (=DSM 44701T), isolated from a smear-ripened cheese.</title>
        <authorList>
            <consortium name="US DOE Joint Genome Institute (JGI-PGF)"/>
            <person name="Walter F."/>
            <person name="Albersmeier A."/>
            <person name="Kalinowski J."/>
            <person name="Ruckert C."/>
        </authorList>
    </citation>
    <scope>NUCLEOTIDE SEQUENCE</scope>
    <source>
        <strain evidence="1">CGMCC 1.12827</strain>
    </source>
</reference>
<organism evidence="1 2">
    <name type="scientific">Gordonia jinhuaensis</name>
    <dbReference type="NCBI Taxonomy" id="1517702"/>
    <lineage>
        <taxon>Bacteria</taxon>
        <taxon>Bacillati</taxon>
        <taxon>Actinomycetota</taxon>
        <taxon>Actinomycetes</taxon>
        <taxon>Mycobacteriales</taxon>
        <taxon>Gordoniaceae</taxon>
        <taxon>Gordonia</taxon>
    </lineage>
</organism>
<keyword evidence="2" id="KW-1185">Reference proteome</keyword>
<evidence type="ECO:0000313" key="1">
    <source>
        <dbReference type="EMBL" id="GGB39473.1"/>
    </source>
</evidence>
<reference evidence="1" key="2">
    <citation type="submission" date="2020-09" db="EMBL/GenBank/DDBJ databases">
        <authorList>
            <person name="Sun Q."/>
            <person name="Zhou Y."/>
        </authorList>
    </citation>
    <scope>NUCLEOTIDE SEQUENCE</scope>
    <source>
        <strain evidence="1">CGMCC 1.12827</strain>
    </source>
</reference>
<name>A0A916WY28_9ACTN</name>